<keyword evidence="5" id="KW-1185">Reference proteome</keyword>
<feature type="transmembrane region" description="Helical" evidence="2">
    <location>
        <begin position="226"/>
        <end position="243"/>
    </location>
</feature>
<keyword evidence="2" id="KW-0812">Transmembrane</keyword>
<dbReference type="GO" id="GO:0016887">
    <property type="term" value="F:ATP hydrolysis activity"/>
    <property type="evidence" value="ECO:0007669"/>
    <property type="project" value="InterPro"/>
</dbReference>
<reference evidence="4 5" key="1">
    <citation type="submission" date="2019-10" db="EMBL/GenBank/DDBJ databases">
        <title>Vibrio sp. nov., isolated from Coralline algae surface.</title>
        <authorList>
            <person name="Geng Y."/>
            <person name="Zhang X."/>
        </authorList>
    </citation>
    <scope>NUCLEOTIDE SEQUENCE [LARGE SCALE GENOMIC DNA]</scope>
    <source>
        <strain evidence="4 5">SM1977</strain>
    </source>
</reference>
<dbReference type="Proteomes" id="UP000348942">
    <property type="component" value="Chromosome 1"/>
</dbReference>
<feature type="domain" description="SPOR" evidence="3">
    <location>
        <begin position="380"/>
        <end position="458"/>
    </location>
</feature>
<evidence type="ECO:0000313" key="4">
    <source>
        <dbReference type="EMBL" id="QGA64151.1"/>
    </source>
</evidence>
<accession>A0A5Q0TBX6</accession>
<protein>
    <submittedName>
        <fullName evidence="4">AAA family ATPase</fullName>
    </submittedName>
</protein>
<dbReference type="PROSITE" id="PS51724">
    <property type="entry name" value="SPOR"/>
    <property type="match status" value="1"/>
</dbReference>
<dbReference type="InterPro" id="IPR007730">
    <property type="entry name" value="SPOR-like_dom"/>
</dbReference>
<dbReference type="AlphaFoldDB" id="A0A5Q0TBX6"/>
<dbReference type="Gene3D" id="3.30.70.1070">
    <property type="entry name" value="Sporulation related repeat"/>
    <property type="match status" value="1"/>
</dbReference>
<organism evidence="4 5">
    <name type="scientific">Vibrio algicola</name>
    <dbReference type="NCBI Taxonomy" id="2662262"/>
    <lineage>
        <taxon>Bacteria</taxon>
        <taxon>Pseudomonadati</taxon>
        <taxon>Pseudomonadota</taxon>
        <taxon>Gammaproteobacteria</taxon>
        <taxon>Vibrionales</taxon>
        <taxon>Vibrionaceae</taxon>
        <taxon>Vibrio</taxon>
    </lineage>
</organism>
<evidence type="ECO:0000313" key="5">
    <source>
        <dbReference type="Proteomes" id="UP000348942"/>
    </source>
</evidence>
<gene>
    <name evidence="4" type="ORF">GFB47_01135</name>
</gene>
<keyword evidence="2" id="KW-0472">Membrane</keyword>
<proteinExistence type="predicted"/>
<dbReference type="RefSeq" id="WP_153445884.1">
    <property type="nucleotide sequence ID" value="NZ_CP045699.1"/>
</dbReference>
<dbReference type="PANTHER" id="PTHR35894:SF7">
    <property type="entry name" value="GENERAL SECRETION PATHWAY PROTEIN A-RELATED"/>
    <property type="match status" value="1"/>
</dbReference>
<sequence>MSHDVKLGSQTQLFEALQLFTQFNSNLISVEGDTGSGKSWLAQHFLNSDKEIQTLSFLLCLPSQTTKQQRCILMGQLLADSLCGTDETLTQSLEHYRKDQECNTTLIVDDADLLCQGLLSELCELIVTAQNSPLWQVNVILFSKPGALDQKLSVVAQLPDIKSIIIPPFNDEDTQTFLEQLVVPHAKKDKQRIRIYQIAEKIDHTPGKLLALAEPYIHNSHWMRRFLLVLIALLIAMGGWSWWTSYQSRIDDQKNDAMLISQPQIKPEQSLTDSEPASSAQATLPTTQPVKLEDDAKNLPPEVMEKTVSVGEQSADNQKRVVVSAKVVDALVDGDNSVGNKSTVENTSAVVANNAVATSGDKSSATAITSLVLNTDELLNISEDRYTLQLAAVTSKQEALGFINQFSLQHKVRVYRTIRNQKEWFVVTYQDFATIQKTSEAAQDLPINLQKELPWPKSMAQVQQEILRAK</sequence>
<feature type="region of interest" description="Disordered" evidence="1">
    <location>
        <begin position="266"/>
        <end position="288"/>
    </location>
</feature>
<dbReference type="InterPro" id="IPR036680">
    <property type="entry name" value="SPOR-like_sf"/>
</dbReference>
<evidence type="ECO:0000256" key="1">
    <source>
        <dbReference type="SAM" id="MobiDB-lite"/>
    </source>
</evidence>
<dbReference type="Pfam" id="PF05036">
    <property type="entry name" value="SPOR"/>
    <property type="match status" value="1"/>
</dbReference>
<evidence type="ECO:0000259" key="3">
    <source>
        <dbReference type="PROSITE" id="PS51724"/>
    </source>
</evidence>
<dbReference type="EMBL" id="CP045699">
    <property type="protein sequence ID" value="QGA64151.1"/>
    <property type="molecule type" value="Genomic_DNA"/>
</dbReference>
<dbReference type="Pfam" id="PF13401">
    <property type="entry name" value="AAA_22"/>
    <property type="match status" value="1"/>
</dbReference>
<name>A0A5Q0TBX6_9VIBR</name>
<dbReference type="PANTHER" id="PTHR35894">
    <property type="entry name" value="GENERAL SECRETION PATHWAY PROTEIN A-RELATED"/>
    <property type="match status" value="1"/>
</dbReference>
<dbReference type="GO" id="GO:0042834">
    <property type="term" value="F:peptidoglycan binding"/>
    <property type="evidence" value="ECO:0007669"/>
    <property type="project" value="InterPro"/>
</dbReference>
<dbReference type="SUPFAM" id="SSF52540">
    <property type="entry name" value="P-loop containing nucleoside triphosphate hydrolases"/>
    <property type="match status" value="1"/>
</dbReference>
<dbReference type="InterPro" id="IPR052026">
    <property type="entry name" value="ExeA_AAA_ATPase_DNA-bind"/>
</dbReference>
<keyword evidence="2" id="KW-1133">Transmembrane helix</keyword>
<evidence type="ECO:0000256" key="2">
    <source>
        <dbReference type="SAM" id="Phobius"/>
    </source>
</evidence>
<dbReference type="InterPro" id="IPR049945">
    <property type="entry name" value="AAA_22"/>
</dbReference>
<dbReference type="InterPro" id="IPR027417">
    <property type="entry name" value="P-loop_NTPase"/>
</dbReference>
<dbReference type="Gene3D" id="3.40.50.300">
    <property type="entry name" value="P-loop containing nucleotide triphosphate hydrolases"/>
    <property type="match status" value="1"/>
</dbReference>